<dbReference type="Proteomes" id="UP000113968">
    <property type="component" value="Segment"/>
</dbReference>
<evidence type="ECO:0000313" key="2">
    <source>
        <dbReference type="EMBL" id="AEV80835.1"/>
    </source>
</evidence>
<evidence type="ECO:0000313" key="3">
    <source>
        <dbReference type="Proteomes" id="UP000113968"/>
    </source>
</evidence>
<dbReference type="RefSeq" id="YP_004940145.1">
    <property type="nucleotide sequence ID" value="NC_016447.1"/>
</dbReference>
<dbReference type="KEGG" id="vg:11464201"/>
<dbReference type="EMBL" id="FJ483970">
    <property type="protein sequence ID" value="AEV80835.1"/>
    <property type="molecule type" value="Genomic_DNA"/>
</dbReference>
<protein>
    <submittedName>
        <fullName evidence="2">Membrane protein A25B</fullName>
    </submittedName>
</protein>
<sequence length="318" mass="36079">MAYALLFSAAVFLSPWIATVRAISNICGFVGEPHDPETILSNNSTSLSCIFSTRALDVVIGVNLHPRSNTSQPHSIWYHFSGNENITLIHDNATRYLGNLSVDIQTLTNLTVRLSMEMHIGIERSECVLHNQHWEKIRINTHLRREAHFLHYSLICATESHSHRGVSMLYDLSLQHVRGSSVCQDGNRTVQFLNTHLPWEGELCPLYAKALCLDAIGNVWMPRTDYRNGTPPSCVKERRIAWHRFLTYPMYRVHTPQLIPSVPYGMLLAIQVVDIATTCIIIACLIVLRRTISGHLPPQQTKTTLVFVKPNTFTIFIR</sequence>
<keyword evidence="1" id="KW-1133">Transmembrane helix</keyword>
<organism evidence="2 3">
    <name type="scientific">Aotine betaherpesvirus 1</name>
    <dbReference type="NCBI Taxonomy" id="50290"/>
    <lineage>
        <taxon>Viruses</taxon>
        <taxon>Duplodnaviria</taxon>
        <taxon>Heunggongvirae</taxon>
        <taxon>Peploviricota</taxon>
        <taxon>Herviviricetes</taxon>
        <taxon>Herpesvirales</taxon>
        <taxon>Orthoherpesviridae</taxon>
        <taxon>Betaherpesvirinae</taxon>
        <taxon>Cytomegalovirus</taxon>
        <taxon>Cytomegalovirus aotinebeta1</taxon>
    </lineage>
</organism>
<gene>
    <name evidence="2" type="primary">A25B</name>
</gene>
<proteinExistence type="predicted"/>
<accession>G8XUJ4</accession>
<dbReference type="OrthoDB" id="41057at10239"/>
<feature type="transmembrane region" description="Helical" evidence="1">
    <location>
        <begin position="264"/>
        <end position="288"/>
    </location>
</feature>
<name>G8XUJ4_9BETA</name>
<keyword evidence="1" id="KW-0812">Transmembrane</keyword>
<keyword evidence="1" id="KW-0472">Membrane</keyword>
<keyword evidence="3" id="KW-1185">Reference proteome</keyword>
<dbReference type="GeneID" id="11464201"/>
<reference evidence="2" key="1">
    <citation type="submission" date="2011-12" db="EMBL/GenBank/DDBJ databases">
        <title>Comparative genomics of primate cytomegaloviruses.</title>
        <authorList>
            <person name="Davison A.J."/>
            <person name="Holton M."/>
            <person name="Dolan A."/>
            <person name="Dargan D.J."/>
            <person name="Gatherer D."/>
            <person name="Hayward G.S."/>
        </authorList>
    </citation>
    <scope>NUCLEOTIDE SEQUENCE [LARGE SCALE GENOMIC DNA]</scope>
    <source>
        <strain evidence="2">S34E</strain>
    </source>
</reference>
<evidence type="ECO:0000256" key="1">
    <source>
        <dbReference type="SAM" id="Phobius"/>
    </source>
</evidence>